<evidence type="ECO:0000313" key="9">
    <source>
        <dbReference type="Proteomes" id="UP000228380"/>
    </source>
</evidence>
<dbReference type="InterPro" id="IPR014876">
    <property type="entry name" value="DEK_C"/>
</dbReference>
<keyword evidence="6" id="KW-0539">Nucleus</keyword>
<feature type="compositionally biased region" description="Acidic residues" evidence="7">
    <location>
        <begin position="74"/>
        <end position="88"/>
    </location>
</feature>
<dbReference type="Pfam" id="PF02229">
    <property type="entry name" value="PC4"/>
    <property type="match status" value="1"/>
</dbReference>
<dbReference type="Gene3D" id="2.30.31.10">
    <property type="entry name" value="Transcriptional Coactivator Pc4, Chain A"/>
    <property type="match status" value="1"/>
</dbReference>
<dbReference type="PIRSF" id="PIRSF038156">
    <property type="entry name" value="RNA_pol_II_KELP"/>
    <property type="match status" value="1"/>
</dbReference>
<dbReference type="Proteomes" id="UP000228380">
    <property type="component" value="Chromosome 11"/>
</dbReference>
<feature type="domain" description="DEK-C" evidence="8">
    <location>
        <begin position="3"/>
        <end position="60"/>
    </location>
</feature>
<dbReference type="GO" id="GO:0003713">
    <property type="term" value="F:transcription coactivator activity"/>
    <property type="evidence" value="ECO:0007669"/>
    <property type="project" value="InterPro"/>
</dbReference>
<evidence type="ECO:0000256" key="5">
    <source>
        <dbReference type="ARBA" id="ARBA00023163"/>
    </source>
</evidence>
<reference evidence="10" key="2">
    <citation type="submission" date="2025-08" db="UniProtKB">
        <authorList>
            <consortium name="RefSeq"/>
        </authorList>
    </citation>
    <scope>IDENTIFICATION</scope>
    <source>
        <tissue evidence="10">Young leaves</tissue>
    </source>
</reference>
<evidence type="ECO:0000313" key="10">
    <source>
        <dbReference type="RefSeq" id="XP_008806509.2"/>
    </source>
</evidence>
<protein>
    <submittedName>
        <fullName evidence="10">RNA polymerase II transcriptional coactivator KELP isoform X1</fullName>
    </submittedName>
</protein>
<evidence type="ECO:0000256" key="6">
    <source>
        <dbReference type="ARBA" id="ARBA00023242"/>
    </source>
</evidence>
<evidence type="ECO:0000256" key="4">
    <source>
        <dbReference type="ARBA" id="ARBA00023125"/>
    </source>
</evidence>
<dbReference type="InterPro" id="IPR009044">
    <property type="entry name" value="ssDNA-bd_transcriptional_reg"/>
</dbReference>
<evidence type="ECO:0000259" key="8">
    <source>
        <dbReference type="PROSITE" id="PS51998"/>
    </source>
</evidence>
<evidence type="ECO:0000256" key="2">
    <source>
        <dbReference type="ARBA" id="ARBA00009001"/>
    </source>
</evidence>
<feature type="region of interest" description="Disordered" evidence="7">
    <location>
        <begin position="59"/>
        <end position="101"/>
    </location>
</feature>
<proteinExistence type="inferred from homology"/>
<reference evidence="9" key="1">
    <citation type="journal article" date="2019" name="Nat. Commun.">
        <title>Genome-wide association mapping of date palm fruit traits.</title>
        <authorList>
            <person name="Hazzouri K.M."/>
            <person name="Gros-Balthazard M."/>
            <person name="Flowers J.M."/>
            <person name="Copetti D."/>
            <person name="Lemansour A."/>
            <person name="Lebrun M."/>
            <person name="Masmoudi K."/>
            <person name="Ferrand S."/>
            <person name="Dhar M.I."/>
            <person name="Fresquez Z.A."/>
            <person name="Rosas U."/>
            <person name="Zhang J."/>
            <person name="Talag J."/>
            <person name="Lee S."/>
            <person name="Kudrna D."/>
            <person name="Powell R.F."/>
            <person name="Leitch I.J."/>
            <person name="Krueger R.R."/>
            <person name="Wing R.A."/>
            <person name="Amiri K.M.A."/>
            <person name="Purugganan M.D."/>
        </authorList>
    </citation>
    <scope>NUCLEOTIDE SEQUENCE [LARGE SCALE GENOMIC DNA]</scope>
    <source>
        <strain evidence="9">cv. Khalas</strain>
    </source>
</reference>
<dbReference type="Pfam" id="PF08766">
    <property type="entry name" value="DEK_C"/>
    <property type="match status" value="1"/>
</dbReference>
<keyword evidence="3" id="KW-0805">Transcription regulation</keyword>
<dbReference type="GO" id="GO:0060261">
    <property type="term" value="P:positive regulation of transcription initiation by RNA polymerase II"/>
    <property type="evidence" value="ECO:0007669"/>
    <property type="project" value="InterPro"/>
</dbReference>
<keyword evidence="4" id="KW-0238">DNA-binding</keyword>
<dbReference type="InterPro" id="IPR045125">
    <property type="entry name" value="Sub1/Tcp4-like"/>
</dbReference>
<dbReference type="InterPro" id="IPR003173">
    <property type="entry name" value="PC4_C"/>
</dbReference>
<dbReference type="InterPro" id="IPR017415">
    <property type="entry name" value="KELP"/>
</dbReference>
<dbReference type="SUPFAM" id="SSF109715">
    <property type="entry name" value="DEK C-terminal domain"/>
    <property type="match status" value="1"/>
</dbReference>
<keyword evidence="5" id="KW-0804">Transcription</keyword>
<dbReference type="GeneID" id="103719171"/>
<dbReference type="GO" id="GO:0005634">
    <property type="term" value="C:nucleus"/>
    <property type="evidence" value="ECO:0007669"/>
    <property type="project" value="UniProtKB-SubCell"/>
</dbReference>
<evidence type="ECO:0000256" key="1">
    <source>
        <dbReference type="ARBA" id="ARBA00004123"/>
    </source>
</evidence>
<dbReference type="Gene3D" id="1.10.10.60">
    <property type="entry name" value="Homeodomain-like"/>
    <property type="match status" value="1"/>
</dbReference>
<dbReference type="PROSITE" id="PS51998">
    <property type="entry name" value="DEK_C"/>
    <property type="match status" value="1"/>
</dbReference>
<dbReference type="AlphaFoldDB" id="A0A8B7CU13"/>
<evidence type="ECO:0000256" key="7">
    <source>
        <dbReference type="SAM" id="MobiDB-lite"/>
    </source>
</evidence>
<name>A0A8B7CU13_PHODC</name>
<gene>
    <name evidence="10" type="primary">LOC103719171</name>
</gene>
<dbReference type="FunFam" id="2.30.31.10:FF:000004">
    <property type="entry name" value="RNA polymerase II transcriptional coactivator KELP"/>
    <property type="match status" value="1"/>
</dbReference>
<accession>A0A8B7CU13</accession>
<dbReference type="KEGG" id="pda:103719171"/>
<dbReference type="OrthoDB" id="2505440at2759"/>
<evidence type="ECO:0000256" key="3">
    <source>
        <dbReference type="ARBA" id="ARBA00023015"/>
    </source>
</evidence>
<comment type="similarity">
    <text evidence="2">Belongs to the transcriptional coactivator PC4 family.</text>
</comment>
<comment type="subcellular location">
    <subcellularLocation>
        <location evidence="1">Nucleus</location>
    </subcellularLocation>
</comment>
<dbReference type="PANTHER" id="PTHR13215">
    <property type="entry name" value="RNA POLYMERASE II TRANSCRIPTIONAL COACTIVATOR"/>
    <property type="match status" value="1"/>
</dbReference>
<keyword evidence="9" id="KW-1185">Reference proteome</keyword>
<dbReference type="GO" id="GO:0003677">
    <property type="term" value="F:DNA binding"/>
    <property type="evidence" value="ECO:0007669"/>
    <property type="project" value="UniProtKB-KW"/>
</dbReference>
<dbReference type="SUPFAM" id="SSF54447">
    <property type="entry name" value="ssDNA-binding transcriptional regulator domain"/>
    <property type="match status" value="1"/>
</dbReference>
<dbReference type="RefSeq" id="XP_008806509.2">
    <property type="nucleotide sequence ID" value="XM_008808287.4"/>
</dbReference>
<organism evidence="9 10">
    <name type="scientific">Phoenix dactylifera</name>
    <name type="common">Date palm</name>
    <dbReference type="NCBI Taxonomy" id="42345"/>
    <lineage>
        <taxon>Eukaryota</taxon>
        <taxon>Viridiplantae</taxon>
        <taxon>Streptophyta</taxon>
        <taxon>Embryophyta</taxon>
        <taxon>Tracheophyta</taxon>
        <taxon>Spermatophyta</taxon>
        <taxon>Magnoliopsida</taxon>
        <taxon>Liliopsida</taxon>
        <taxon>Arecaceae</taxon>
        <taxon>Coryphoideae</taxon>
        <taxon>Phoeniceae</taxon>
        <taxon>Phoenix</taxon>
    </lineage>
</organism>
<sequence length="173" mass="20381">MDAETQRRIEEVVLEILESSDMTTMTEYQVRRTAAERLGLDLSIPDRKRFVRSVVESFLLSNKDEPPQQQQEQEPQEEEEEEQEEEEEEAKKGSRREKEYDDEGDLILCRLSNKRRVTLQEFRGKTLVSIREYYQKDGKELPTAKGISLTVDQWEAFRKAVPAIEEAIEKMHE</sequence>
<feature type="compositionally biased region" description="Basic and acidic residues" evidence="7">
    <location>
        <begin position="89"/>
        <end position="99"/>
    </location>
</feature>